<reference evidence="8 9" key="1">
    <citation type="submission" date="2017-11" db="EMBL/GenBank/DDBJ databases">
        <title>Isolation and Characterization of Family Methanocellaceae Species from Potential Methane Hydrate Area Offshore Southwestern Taiwan.</title>
        <authorList>
            <person name="Zhang W.-L."/>
            <person name="Chen W.-C."/>
            <person name="Lai M.-C."/>
            <person name="Chen S.-C."/>
        </authorList>
    </citation>
    <scope>NUCLEOTIDE SEQUENCE [LARGE SCALE GENOMIC DNA]</scope>
    <source>
        <strain evidence="8 9">CWC-04</strain>
    </source>
</reference>
<feature type="transmembrane region" description="Helical" evidence="6">
    <location>
        <begin position="76"/>
        <end position="97"/>
    </location>
</feature>
<keyword evidence="5 6" id="KW-0472">Membrane</keyword>
<dbReference type="GO" id="GO:0005886">
    <property type="term" value="C:plasma membrane"/>
    <property type="evidence" value="ECO:0007669"/>
    <property type="project" value="UniProtKB-SubCell"/>
</dbReference>
<comment type="subcellular location">
    <subcellularLocation>
        <location evidence="1">Cell membrane</location>
    </subcellularLocation>
</comment>
<comment type="caution">
    <text evidence="8">The sequence shown here is derived from an EMBL/GenBank/DDBJ whole genome shotgun (WGS) entry which is preliminary data.</text>
</comment>
<dbReference type="Proteomes" id="UP001320159">
    <property type="component" value="Unassembled WGS sequence"/>
</dbReference>
<dbReference type="Pfam" id="PF13190">
    <property type="entry name" value="PDGLE"/>
    <property type="match status" value="1"/>
</dbReference>
<evidence type="ECO:0000256" key="1">
    <source>
        <dbReference type="ARBA" id="ARBA00004236"/>
    </source>
</evidence>
<evidence type="ECO:0000256" key="2">
    <source>
        <dbReference type="ARBA" id="ARBA00022475"/>
    </source>
</evidence>
<evidence type="ECO:0000256" key="4">
    <source>
        <dbReference type="ARBA" id="ARBA00022989"/>
    </source>
</evidence>
<sequence>MDKTLRNLIIALAILIILVPLGLIATGETFGEWGSEELEEKIGYLPSGLEELSSFWNYAPLPDYGFADNDTTVGAIIGYILSAVVGVILCGGTIYVIGKLVAKNETE</sequence>
<name>A0AAP2RDR9_9EURY</name>
<dbReference type="RefSeq" id="WP_230742104.1">
    <property type="nucleotide sequence ID" value="NZ_PGCK01000007.1"/>
</dbReference>
<accession>A0AAP2RDR9</accession>
<dbReference type="EMBL" id="PGCK01000007">
    <property type="protein sequence ID" value="MCD1295252.1"/>
    <property type="molecule type" value="Genomic_DNA"/>
</dbReference>
<feature type="domain" description="PDGLE" evidence="7">
    <location>
        <begin position="9"/>
        <end position="102"/>
    </location>
</feature>
<proteinExistence type="predicted"/>
<keyword evidence="2" id="KW-1003">Cell membrane</keyword>
<protein>
    <submittedName>
        <fullName evidence="8">Cobalamin biosynthesis protein</fullName>
    </submittedName>
</protein>
<dbReference type="AlphaFoldDB" id="A0AAP2RDR9"/>
<feature type="transmembrane region" description="Helical" evidence="6">
    <location>
        <begin position="7"/>
        <end position="25"/>
    </location>
</feature>
<gene>
    <name evidence="8" type="ORF">CUJ83_09600</name>
</gene>
<dbReference type="InterPro" id="IPR025937">
    <property type="entry name" value="PDGLE_dom"/>
</dbReference>
<keyword evidence="9" id="KW-1185">Reference proteome</keyword>
<evidence type="ECO:0000256" key="3">
    <source>
        <dbReference type="ARBA" id="ARBA00022692"/>
    </source>
</evidence>
<evidence type="ECO:0000256" key="5">
    <source>
        <dbReference type="ARBA" id="ARBA00023136"/>
    </source>
</evidence>
<organism evidence="8 9">
    <name type="scientific">Methanooceanicella nereidis</name>
    <dbReference type="NCBI Taxonomy" id="2052831"/>
    <lineage>
        <taxon>Archaea</taxon>
        <taxon>Methanobacteriati</taxon>
        <taxon>Methanobacteriota</taxon>
        <taxon>Stenosarchaea group</taxon>
        <taxon>Methanomicrobia</taxon>
        <taxon>Methanocellales</taxon>
        <taxon>Methanocellaceae</taxon>
        <taxon>Methanooceanicella</taxon>
    </lineage>
</organism>
<evidence type="ECO:0000313" key="9">
    <source>
        <dbReference type="Proteomes" id="UP001320159"/>
    </source>
</evidence>
<evidence type="ECO:0000313" key="8">
    <source>
        <dbReference type="EMBL" id="MCD1295252.1"/>
    </source>
</evidence>
<keyword evidence="3 6" id="KW-0812">Transmembrane</keyword>
<evidence type="ECO:0000256" key="6">
    <source>
        <dbReference type="SAM" id="Phobius"/>
    </source>
</evidence>
<keyword evidence="4 6" id="KW-1133">Transmembrane helix</keyword>
<evidence type="ECO:0000259" key="7">
    <source>
        <dbReference type="Pfam" id="PF13190"/>
    </source>
</evidence>